<dbReference type="EMBL" id="JACTNZ010000006">
    <property type="protein sequence ID" value="KAG5545566.1"/>
    <property type="molecule type" value="Genomic_DNA"/>
</dbReference>
<dbReference type="Proteomes" id="UP000823749">
    <property type="component" value="Chromosome 6"/>
</dbReference>
<keyword evidence="4" id="KW-1185">Reference proteome</keyword>
<dbReference type="InterPro" id="IPR044876">
    <property type="entry name" value="HRDC_dom_sf"/>
</dbReference>
<dbReference type="GO" id="GO:0071039">
    <property type="term" value="P:nuclear polyadenylation-dependent CUT catabolic process"/>
    <property type="evidence" value="ECO:0007669"/>
    <property type="project" value="TreeGrafter"/>
</dbReference>
<keyword evidence="1" id="KW-0472">Membrane</keyword>
<dbReference type="GO" id="GO:0071040">
    <property type="term" value="P:nuclear polyadenylation-dependent antisense transcript catabolic process"/>
    <property type="evidence" value="ECO:0007669"/>
    <property type="project" value="TreeGrafter"/>
</dbReference>
<dbReference type="Gene3D" id="3.30.420.10">
    <property type="entry name" value="Ribonuclease H-like superfamily/Ribonuclease H"/>
    <property type="match status" value="1"/>
</dbReference>
<evidence type="ECO:0000256" key="1">
    <source>
        <dbReference type="SAM" id="Phobius"/>
    </source>
</evidence>
<dbReference type="GO" id="GO:0000175">
    <property type="term" value="F:3'-5'-RNA exonuclease activity"/>
    <property type="evidence" value="ECO:0007669"/>
    <property type="project" value="InterPro"/>
</dbReference>
<accession>A0AAV6JZH4</accession>
<dbReference type="SMART" id="SM00474">
    <property type="entry name" value="35EXOc"/>
    <property type="match status" value="1"/>
</dbReference>
<organism evidence="3 4">
    <name type="scientific">Rhododendron griersonianum</name>
    <dbReference type="NCBI Taxonomy" id="479676"/>
    <lineage>
        <taxon>Eukaryota</taxon>
        <taxon>Viridiplantae</taxon>
        <taxon>Streptophyta</taxon>
        <taxon>Embryophyta</taxon>
        <taxon>Tracheophyta</taxon>
        <taxon>Spermatophyta</taxon>
        <taxon>Magnoliopsida</taxon>
        <taxon>eudicotyledons</taxon>
        <taxon>Gunneridae</taxon>
        <taxon>Pentapetalae</taxon>
        <taxon>asterids</taxon>
        <taxon>Ericales</taxon>
        <taxon>Ericaceae</taxon>
        <taxon>Ericoideae</taxon>
        <taxon>Rhodoreae</taxon>
        <taxon>Rhododendron</taxon>
    </lineage>
</organism>
<keyword evidence="1" id="KW-0812">Transmembrane</keyword>
<dbReference type="GO" id="GO:0005730">
    <property type="term" value="C:nucleolus"/>
    <property type="evidence" value="ECO:0007669"/>
    <property type="project" value="TreeGrafter"/>
</dbReference>
<feature type="transmembrane region" description="Helical" evidence="1">
    <location>
        <begin position="139"/>
        <end position="163"/>
    </location>
</feature>
<dbReference type="InterPro" id="IPR045092">
    <property type="entry name" value="Rrp6-like"/>
</dbReference>
<dbReference type="GO" id="GO:0071044">
    <property type="term" value="P:histone mRNA catabolic process"/>
    <property type="evidence" value="ECO:0007669"/>
    <property type="project" value="TreeGrafter"/>
</dbReference>
<dbReference type="AlphaFoldDB" id="A0AAV6JZH4"/>
<feature type="transmembrane region" description="Helical" evidence="1">
    <location>
        <begin position="113"/>
        <end position="133"/>
    </location>
</feature>
<dbReference type="GO" id="GO:0071038">
    <property type="term" value="P:TRAMP-dependent tRNA surveillance pathway"/>
    <property type="evidence" value="ECO:0007669"/>
    <property type="project" value="TreeGrafter"/>
</dbReference>
<proteinExistence type="predicted"/>
<dbReference type="InterPro" id="IPR036397">
    <property type="entry name" value="RNaseH_sf"/>
</dbReference>
<evidence type="ECO:0000313" key="3">
    <source>
        <dbReference type="EMBL" id="KAG5545566.1"/>
    </source>
</evidence>
<comment type="caution">
    <text evidence="3">The sequence shown here is derived from an EMBL/GenBank/DDBJ whole genome shotgun (WGS) entry which is preliminary data.</text>
</comment>
<dbReference type="GO" id="GO:0000166">
    <property type="term" value="F:nucleotide binding"/>
    <property type="evidence" value="ECO:0007669"/>
    <property type="project" value="InterPro"/>
</dbReference>
<dbReference type="GO" id="GO:0000176">
    <property type="term" value="C:nuclear exosome (RNase complex)"/>
    <property type="evidence" value="ECO:0007669"/>
    <property type="project" value="TreeGrafter"/>
</dbReference>
<dbReference type="SUPFAM" id="SSF53098">
    <property type="entry name" value="Ribonuclease H-like"/>
    <property type="match status" value="1"/>
</dbReference>
<dbReference type="GO" id="GO:0003727">
    <property type="term" value="F:single-stranded RNA binding"/>
    <property type="evidence" value="ECO:0007669"/>
    <property type="project" value="TreeGrafter"/>
</dbReference>
<keyword evidence="1" id="KW-1133">Transmembrane helix</keyword>
<gene>
    <name evidence="3" type="ORF">RHGRI_017909</name>
</gene>
<dbReference type="Pfam" id="PF01612">
    <property type="entry name" value="DNA_pol_A_exo1"/>
    <property type="match status" value="1"/>
</dbReference>
<dbReference type="PANTHER" id="PTHR12124">
    <property type="entry name" value="POLYMYOSITIS/SCLERODERMA AUTOANTIGEN-RELATED"/>
    <property type="match status" value="1"/>
</dbReference>
<dbReference type="Gene3D" id="1.10.150.80">
    <property type="entry name" value="HRDC domain"/>
    <property type="match status" value="1"/>
</dbReference>
<dbReference type="PANTHER" id="PTHR12124:SF68">
    <property type="entry name" value="PROTEIN RRP6-LIKE 3"/>
    <property type="match status" value="1"/>
</dbReference>
<dbReference type="GO" id="GO:0071035">
    <property type="term" value="P:nuclear polyadenylation-dependent rRNA catabolic process"/>
    <property type="evidence" value="ECO:0007669"/>
    <property type="project" value="TreeGrafter"/>
</dbReference>
<dbReference type="SUPFAM" id="SSF47819">
    <property type="entry name" value="HRDC-like"/>
    <property type="match status" value="1"/>
</dbReference>
<sequence>MDPLNPRPEETEIRLEAMESITLSVPPEVECTDPPVNGDRNEVETDVVEGKSNILVSLRESLVGAKKVVQERWLKCFPSGRADRTRAYQVWPGNNVVFFCRGRLICGPDPRGLLLTAVSISLSSWIFTVYIARDFPNRPSLIIAFSVTLTLMVIVNLIAVSAIDPGIIPRNDRLSDVEEVGTSGRTRRKRVTVNGMEVKLKYCRTFAALVFFAFNFAFCFWRIHQRLFVANTGLLGLLRNCPETVALASFSFVAIGLLGCLASYQVYLIAINQTFYENFRQRYAGSRNPYDKGILRNIKDALLVQLPPSRVDFRAEVTPGEWFVGGNKCNGHPYKAEIEALLRSPRVEFEEGNVDLELKESYVWIETEFQLEELVGVLSKERVFAVDTEQHSLRSFLGFTALIQISTRGEDYLVDTIALHDVMGILRPIFANSAICKVFHGADNDVLWLQRDFHIYVVNLFDTAKACEVLSKPQKSLAYLLETYSGVATNKQLQGQNSKHVSLPENSACPDDKFRFVLEASRRSNAICLQLFSKEIEAFPGESAASSIMSRNLNDQGGLSPHCQDKQARMHDESLRCVLSDHAIVALAHRVPTAETEIYDTISQADLDNDSLNLQSPSSVICSHLEDFDYLFHDDMNNLEDLFLLILQKHLGPNGSCPLSVYNYALLSRTNLKLTNMLVSKKNGFARAKQAGKKASRQLFVQKFSCKAPVYHNCRIYANDGRLLCYCDRRKLEWYLHRDLAKLVEEDPPAIMLLFEPKGRPEDEGNDFYIQSKKNICVGCGEGNHYLRYRIIPSCYRMHFPEHLKSHRSHDIVLLCVDCHEVAHAAAEKYKRQIATESGIPLFVRKVVDYTQEQDVFGSSATVEAGVSPLQLRTAAMALLRHGPRMPSKRREELMQIVSKYYGGKEISMEDLEKALLVGMSPHERRRLQKKKGLALKETNGDVFPEEDSRGDMATCATVDASNTYTIIGPHAYTEENCSKEGSNLMVAEDLDVSGLSLRPDSEVNGEILNADNGDINLDGTRVSESKCVSIMDAYFNESGGPSSGTVNLVHHRTEGTILPKHSSKLSLLGHGPHGKQVVDHLLKEYGEDGIRQFCQKWRQVFVEAIHPRFLPAGWDVMHRYTAS</sequence>
<dbReference type="GO" id="GO:0000467">
    <property type="term" value="P:exonucleolytic trimming to generate mature 3'-end of 5.8S rRNA from tricistronic rRNA transcript (SSU-rRNA, 5.8S rRNA, LSU-rRNA)"/>
    <property type="evidence" value="ECO:0007669"/>
    <property type="project" value="InterPro"/>
</dbReference>
<dbReference type="InterPro" id="IPR010997">
    <property type="entry name" value="HRDC-like_sf"/>
</dbReference>
<feature type="transmembrane region" description="Helical" evidence="1">
    <location>
        <begin position="244"/>
        <end position="270"/>
    </location>
</feature>
<dbReference type="InterPro" id="IPR002562">
    <property type="entry name" value="3'-5'_exonuclease_dom"/>
</dbReference>
<dbReference type="InterPro" id="IPR012337">
    <property type="entry name" value="RNaseH-like_sf"/>
</dbReference>
<dbReference type="GO" id="GO:0071051">
    <property type="term" value="P:poly(A)-dependent snoRNA 3'-end processing"/>
    <property type="evidence" value="ECO:0007669"/>
    <property type="project" value="TreeGrafter"/>
</dbReference>
<feature type="domain" description="3'-5' exonuclease" evidence="2">
    <location>
        <begin position="362"/>
        <end position="540"/>
    </location>
</feature>
<evidence type="ECO:0000259" key="2">
    <source>
        <dbReference type="SMART" id="SM00474"/>
    </source>
</evidence>
<dbReference type="GO" id="GO:0071036">
    <property type="term" value="P:nuclear polyadenylation-dependent snoRNA catabolic process"/>
    <property type="evidence" value="ECO:0007669"/>
    <property type="project" value="TreeGrafter"/>
</dbReference>
<name>A0AAV6JZH4_9ERIC</name>
<protein>
    <recommendedName>
        <fullName evidence="2">3'-5' exonuclease domain-containing protein</fullName>
    </recommendedName>
</protein>
<feature type="transmembrane region" description="Helical" evidence="1">
    <location>
        <begin position="206"/>
        <end position="224"/>
    </location>
</feature>
<dbReference type="GO" id="GO:0071037">
    <property type="term" value="P:nuclear polyadenylation-dependent snRNA catabolic process"/>
    <property type="evidence" value="ECO:0007669"/>
    <property type="project" value="TreeGrafter"/>
</dbReference>
<reference evidence="3 4" key="1">
    <citation type="submission" date="2020-08" db="EMBL/GenBank/DDBJ databases">
        <title>Plant Genome Project.</title>
        <authorList>
            <person name="Zhang R.-G."/>
        </authorList>
    </citation>
    <scope>NUCLEOTIDE SEQUENCE [LARGE SCALE GENOMIC DNA]</scope>
    <source>
        <strain evidence="3">WSP0</strain>
        <tissue evidence="3">Leaf</tissue>
    </source>
</reference>
<evidence type="ECO:0000313" key="4">
    <source>
        <dbReference type="Proteomes" id="UP000823749"/>
    </source>
</evidence>